<dbReference type="GO" id="GO:0016705">
    <property type="term" value="F:oxidoreductase activity, acting on paired donors, with incorporation or reduction of molecular oxygen"/>
    <property type="evidence" value="ECO:0007669"/>
    <property type="project" value="InterPro"/>
</dbReference>
<dbReference type="PRINTS" id="PR00465">
    <property type="entry name" value="EP450IV"/>
</dbReference>
<dbReference type="PANTHER" id="PTHR24305">
    <property type="entry name" value="CYTOCHROME P450"/>
    <property type="match status" value="1"/>
</dbReference>
<evidence type="ECO:0000256" key="8">
    <source>
        <dbReference type="ARBA" id="ARBA00023033"/>
    </source>
</evidence>
<protein>
    <submittedName>
        <fullName evidence="10">Cytochrome P450</fullName>
    </submittedName>
</protein>
<comment type="similarity">
    <text evidence="3">Belongs to the cytochrome P450 family.</text>
</comment>
<dbReference type="AlphaFoldDB" id="G5EJX3"/>
<dbReference type="Gene3D" id="1.10.630.10">
    <property type="entry name" value="Cytochrome P450"/>
    <property type="match status" value="1"/>
</dbReference>
<keyword evidence="5 9" id="KW-0479">Metal-binding</keyword>
<comment type="pathway">
    <text evidence="2">Secondary metabolite biosynthesis.</text>
</comment>
<keyword evidence="6" id="KW-0560">Oxidoreductase</keyword>
<dbReference type="CDD" id="cd11069">
    <property type="entry name" value="CYP_FUM15-like"/>
    <property type="match status" value="1"/>
</dbReference>
<gene>
    <name evidence="10" type="primary">PcCYP_121a</name>
</gene>
<dbReference type="EMBL" id="AB597898">
    <property type="protein sequence ID" value="BAL05185.1"/>
    <property type="molecule type" value="mRNA"/>
</dbReference>
<feature type="binding site" description="axial binding residue" evidence="9">
    <location>
        <position position="483"/>
    </location>
    <ligand>
        <name>heme</name>
        <dbReference type="ChEBI" id="CHEBI:30413"/>
    </ligand>
    <ligandPart>
        <name>Fe</name>
        <dbReference type="ChEBI" id="CHEBI:18248"/>
    </ligandPart>
</feature>
<proteinExistence type="evidence at transcript level"/>
<evidence type="ECO:0000256" key="1">
    <source>
        <dbReference type="ARBA" id="ARBA00001971"/>
    </source>
</evidence>
<evidence type="ECO:0000256" key="7">
    <source>
        <dbReference type="ARBA" id="ARBA00023004"/>
    </source>
</evidence>
<dbReference type="GO" id="GO:0005506">
    <property type="term" value="F:iron ion binding"/>
    <property type="evidence" value="ECO:0007669"/>
    <property type="project" value="InterPro"/>
</dbReference>
<organism evidence="10">
    <name type="scientific">Phanerodontia chrysosporium</name>
    <name type="common">White-rot fungus</name>
    <name type="synonym">Sporotrichum pruinosum</name>
    <dbReference type="NCBI Taxonomy" id="2822231"/>
    <lineage>
        <taxon>Eukaryota</taxon>
        <taxon>Fungi</taxon>
        <taxon>Dikarya</taxon>
        <taxon>Basidiomycota</taxon>
        <taxon>Agaricomycotina</taxon>
        <taxon>Agaricomycetes</taxon>
        <taxon>Polyporales</taxon>
        <taxon>Phanerochaetaceae</taxon>
        <taxon>Phanerodontia</taxon>
    </lineage>
</organism>
<sequence length="543" mass="61495">MTSAPLLAFGAALIAIIWKLFQGYLVKSPLDNIPGPERSSFWLGNHGDIFNRHAWNFHDRARQLFGPVFRFWGPFASRGLFVYDPKALNSIIVKDQLIYEESRWFISWNKYAFGLGLLSTLGEHHRKQRKLLNPVFSINHMRHMAPIFYQTTHRLRTAITAELEASSADVDVLNWMGRLALELIGQGGLGYSFDTLVAHTHNEFGDAIKGYVPAILNVIILRNIIYPYMDEYIPAKVRRFILDILPFRSVRRIQKIIDDMHSHSRRIFNEKKAALEKGDGAVLHQVGEGKDIMSILLKANMEASDEDRLPEDELIGQMTTLVFAATDTTSNAVSRILELLAKHQDVQDKMRAELVAASPDGEDIPYDTLVALPYMDAVCRETLRLHPPVNMMSRETREDVMMPLSEPIQGVNGETISEIFVPKDTSVIVSIRACNRNKAIWGEDADEWKPERWLSPLPEAVGNAHVPGVYSHLMTFLGGGRACIGFKFSQLEMKVVLAVMLRTFKFFPGKNEIYWNMGGVNYPTAGKDSNKACMYLRLERIAS</sequence>
<keyword evidence="4 9" id="KW-0349">Heme</keyword>
<dbReference type="PANTHER" id="PTHR24305:SF166">
    <property type="entry name" value="CYTOCHROME P450 12A4, MITOCHONDRIAL-RELATED"/>
    <property type="match status" value="1"/>
</dbReference>
<evidence type="ECO:0000256" key="9">
    <source>
        <dbReference type="PIRSR" id="PIRSR602403-1"/>
    </source>
</evidence>
<dbReference type="VEuPathDB" id="FungiDB:AGR57_1773"/>
<keyword evidence="8" id="KW-0503">Monooxygenase</keyword>
<dbReference type="InterPro" id="IPR001128">
    <property type="entry name" value="Cyt_P450"/>
</dbReference>
<dbReference type="SUPFAM" id="SSF48264">
    <property type="entry name" value="Cytochrome P450"/>
    <property type="match status" value="1"/>
</dbReference>
<evidence type="ECO:0000313" key="10">
    <source>
        <dbReference type="EMBL" id="BAL05185.1"/>
    </source>
</evidence>
<evidence type="ECO:0000256" key="5">
    <source>
        <dbReference type="ARBA" id="ARBA00022723"/>
    </source>
</evidence>
<dbReference type="InterPro" id="IPR036396">
    <property type="entry name" value="Cyt_P450_sf"/>
</dbReference>
<keyword evidence="7 9" id="KW-0408">Iron</keyword>
<dbReference type="GO" id="GO:0020037">
    <property type="term" value="F:heme binding"/>
    <property type="evidence" value="ECO:0007669"/>
    <property type="project" value="InterPro"/>
</dbReference>
<reference evidence="10" key="1">
    <citation type="submission" date="2010-10" db="EMBL/GenBank/DDBJ databases">
        <title>Phanerochaete chrysosporium cytochrome P450.</title>
        <authorList>
            <person name="Hirosue S."/>
            <person name="Hiratsuka N."/>
            <person name="Ichinose H."/>
            <person name="Wariishi H."/>
        </authorList>
    </citation>
    <scope>NUCLEOTIDE SEQUENCE</scope>
    <source>
        <strain evidence="10">ATCC 34541</strain>
    </source>
</reference>
<dbReference type="Pfam" id="PF00067">
    <property type="entry name" value="p450"/>
    <property type="match status" value="1"/>
</dbReference>
<evidence type="ECO:0000256" key="3">
    <source>
        <dbReference type="ARBA" id="ARBA00010617"/>
    </source>
</evidence>
<evidence type="ECO:0000256" key="2">
    <source>
        <dbReference type="ARBA" id="ARBA00005179"/>
    </source>
</evidence>
<accession>G5EJX3</accession>
<dbReference type="PRINTS" id="PR00385">
    <property type="entry name" value="P450"/>
</dbReference>
<dbReference type="InterPro" id="IPR002403">
    <property type="entry name" value="Cyt_P450_E_grp-IV"/>
</dbReference>
<comment type="cofactor">
    <cofactor evidence="1 9">
        <name>heme</name>
        <dbReference type="ChEBI" id="CHEBI:30413"/>
    </cofactor>
</comment>
<name>G5EJX3_PHACH</name>
<dbReference type="InterPro" id="IPR050121">
    <property type="entry name" value="Cytochrome_P450_monoxygenase"/>
</dbReference>
<evidence type="ECO:0000256" key="4">
    <source>
        <dbReference type="ARBA" id="ARBA00022617"/>
    </source>
</evidence>
<evidence type="ECO:0000256" key="6">
    <source>
        <dbReference type="ARBA" id="ARBA00023002"/>
    </source>
</evidence>
<dbReference type="GO" id="GO:0004497">
    <property type="term" value="F:monooxygenase activity"/>
    <property type="evidence" value="ECO:0007669"/>
    <property type="project" value="UniProtKB-KW"/>
</dbReference>